<keyword evidence="4 11" id="KW-0812">Transmembrane</keyword>
<feature type="region of interest" description="Disordered" evidence="10">
    <location>
        <begin position="697"/>
        <end position="761"/>
    </location>
</feature>
<feature type="region of interest" description="Disordered" evidence="10">
    <location>
        <begin position="447"/>
        <end position="476"/>
    </location>
</feature>
<evidence type="ECO:0000256" key="2">
    <source>
        <dbReference type="ARBA" id="ARBA00010663"/>
    </source>
</evidence>
<dbReference type="Gene3D" id="1.20.1070.10">
    <property type="entry name" value="Rhodopsin 7-helix transmembrane proteins"/>
    <property type="match status" value="1"/>
</dbReference>
<dbReference type="OrthoDB" id="6404706at2759"/>
<accession>A0A6A4X127</accession>
<feature type="transmembrane region" description="Helical" evidence="11">
    <location>
        <begin position="42"/>
        <end position="66"/>
    </location>
</feature>
<keyword evidence="9" id="KW-0807">Transducer</keyword>
<feature type="compositionally biased region" description="Low complexity" evidence="10">
    <location>
        <begin position="727"/>
        <end position="750"/>
    </location>
</feature>
<evidence type="ECO:0000256" key="10">
    <source>
        <dbReference type="SAM" id="MobiDB-lite"/>
    </source>
</evidence>
<dbReference type="PRINTS" id="PR00237">
    <property type="entry name" value="GPCRRHODOPSN"/>
</dbReference>
<evidence type="ECO:0000256" key="9">
    <source>
        <dbReference type="ARBA" id="ARBA00023224"/>
    </source>
</evidence>
<dbReference type="PANTHER" id="PTHR24230:SF75">
    <property type="entry name" value="RELAXIN FAMILY PEPTIDE RECEPTOR 3"/>
    <property type="match status" value="1"/>
</dbReference>
<dbReference type="Proteomes" id="UP000440578">
    <property type="component" value="Unassembled WGS sequence"/>
</dbReference>
<feature type="region of interest" description="Disordered" evidence="10">
    <location>
        <begin position="492"/>
        <end position="587"/>
    </location>
</feature>
<evidence type="ECO:0000313" key="14">
    <source>
        <dbReference type="Proteomes" id="UP000440578"/>
    </source>
</evidence>
<feature type="transmembrane region" description="Helical" evidence="11">
    <location>
        <begin position="215"/>
        <end position="234"/>
    </location>
</feature>
<evidence type="ECO:0000259" key="12">
    <source>
        <dbReference type="PROSITE" id="PS50262"/>
    </source>
</evidence>
<evidence type="ECO:0000256" key="1">
    <source>
        <dbReference type="ARBA" id="ARBA00004651"/>
    </source>
</evidence>
<organism evidence="13 14">
    <name type="scientific">Amphibalanus amphitrite</name>
    <name type="common">Striped barnacle</name>
    <name type="synonym">Balanus amphitrite</name>
    <dbReference type="NCBI Taxonomy" id="1232801"/>
    <lineage>
        <taxon>Eukaryota</taxon>
        <taxon>Metazoa</taxon>
        <taxon>Ecdysozoa</taxon>
        <taxon>Arthropoda</taxon>
        <taxon>Crustacea</taxon>
        <taxon>Multicrustacea</taxon>
        <taxon>Cirripedia</taxon>
        <taxon>Thoracica</taxon>
        <taxon>Thoracicalcarea</taxon>
        <taxon>Balanomorpha</taxon>
        <taxon>Balanoidea</taxon>
        <taxon>Balanidae</taxon>
        <taxon>Amphibalaninae</taxon>
        <taxon>Amphibalanus</taxon>
    </lineage>
</organism>
<dbReference type="InterPro" id="IPR000276">
    <property type="entry name" value="GPCR_Rhodpsn"/>
</dbReference>
<dbReference type="GO" id="GO:0008528">
    <property type="term" value="F:G protein-coupled peptide receptor activity"/>
    <property type="evidence" value="ECO:0007669"/>
    <property type="project" value="TreeGrafter"/>
</dbReference>
<name>A0A6A4X127_AMPAM</name>
<comment type="subcellular location">
    <subcellularLocation>
        <location evidence="1">Cell membrane</location>
        <topology evidence="1">Multi-pass membrane protein</topology>
    </subcellularLocation>
</comment>
<keyword evidence="14" id="KW-1185">Reference proteome</keyword>
<keyword evidence="8 13" id="KW-0675">Receptor</keyword>
<dbReference type="EMBL" id="VIIS01000371">
    <property type="protein sequence ID" value="KAF0309834.1"/>
    <property type="molecule type" value="Genomic_DNA"/>
</dbReference>
<dbReference type="SUPFAM" id="SSF81321">
    <property type="entry name" value="Family A G protein-coupled receptor-like"/>
    <property type="match status" value="1"/>
</dbReference>
<keyword evidence="5 11" id="KW-1133">Transmembrane helix</keyword>
<protein>
    <submittedName>
        <fullName evidence="13">Alpha-1B adrenergic receptor</fullName>
    </submittedName>
</protein>
<evidence type="ECO:0000256" key="6">
    <source>
        <dbReference type="ARBA" id="ARBA00023040"/>
    </source>
</evidence>
<evidence type="ECO:0000256" key="11">
    <source>
        <dbReference type="SAM" id="Phobius"/>
    </source>
</evidence>
<dbReference type="GO" id="GO:0005886">
    <property type="term" value="C:plasma membrane"/>
    <property type="evidence" value="ECO:0007669"/>
    <property type="project" value="UniProtKB-SubCell"/>
</dbReference>
<evidence type="ECO:0000256" key="7">
    <source>
        <dbReference type="ARBA" id="ARBA00023136"/>
    </source>
</evidence>
<keyword evidence="6" id="KW-0297">G-protein coupled receptor</keyword>
<dbReference type="Pfam" id="PF00001">
    <property type="entry name" value="7tm_1"/>
    <property type="match status" value="1"/>
</dbReference>
<evidence type="ECO:0000313" key="13">
    <source>
        <dbReference type="EMBL" id="KAF0309834.1"/>
    </source>
</evidence>
<dbReference type="AlphaFoldDB" id="A0A6A4X127"/>
<sequence>MLDQTNNHTALTMWTSTAPSHRDAMKYEGAFQRRIYWDLNKAIIMLVTLVTLVLGVAGNVLVLLTVCIRRLLHNPMSYYVAHLAVVHTLLSLVVCPFLTFHVLRDAHYRREVCASFYILLYSLALLVALGVLTIGVDRLWKGRWSWHYLSRHSGRLALAVVAGCWVAALALVAALELTGSVRHPLRTHICSDDREGGVPSQRVTKAAPGDIAMEVVFYLCYGTAFVCLVLVQVLHGRRARRTGHLPGALTGDALVKVPEGEAAEVRAAGGRLTPRLGKRLFEDGDQEARSVRTLLLLIVLHSACWLPFYVVYSLNAHVSESLVPYNIVEIVHYLALLSSPLNPLLYYFSSVEFNMMMRQLLRNMCCRAASVSSGSTVTLQWEPLHAISDDQLEAFNADADRMSVSRLTPVPSAGLPRLMSDVGISVGSNLGQRSSMLLPLRELREVQDTGGPSAQLYGPNNLPPISPKRAHQRPSGASLLRVVDAAFGTDTPQQIAVGSSPSPVIVSPQTLAMTPPMTPSLSDAPSRGSRSPGVSPGASQRSSHSHGIINSLRNLFRRGRPGSRGRSDSSLTDSSAGTPERAGKRGFAARVAALWHRRRRRTGPGRSDRTFSEESLVRRLVLAGLPSGVVAADRHRRLSGVWRSPGGRLHRLDPTSEDYPELLERIAACDSGYRSPAGQRIHHVCARHHVHGRCHHHDMRNQVAPPPEGARPQASRGNWTAERLEPVARPARLLAPPDRAASSSGSEGSEIVQRVSSPRVL</sequence>
<evidence type="ECO:0000256" key="5">
    <source>
        <dbReference type="ARBA" id="ARBA00022989"/>
    </source>
</evidence>
<proteinExistence type="inferred from homology"/>
<comment type="similarity">
    <text evidence="2">Belongs to the G-protein coupled receptor 1 family.</text>
</comment>
<keyword evidence="7 11" id="KW-0472">Membrane</keyword>
<reference evidence="13 14" key="1">
    <citation type="submission" date="2019-07" db="EMBL/GenBank/DDBJ databases">
        <title>Draft genome assembly of a fouling barnacle, Amphibalanus amphitrite (Darwin, 1854): The first reference genome for Thecostraca.</title>
        <authorList>
            <person name="Kim W."/>
        </authorList>
    </citation>
    <scope>NUCLEOTIDE SEQUENCE [LARGE SCALE GENOMIC DNA]</scope>
    <source>
        <strain evidence="13">SNU_AA5</strain>
        <tissue evidence="13">Soma without cirri and trophi</tissue>
    </source>
</reference>
<dbReference type="InterPro" id="IPR017452">
    <property type="entry name" value="GPCR_Rhodpsn_7TM"/>
</dbReference>
<dbReference type="GO" id="GO:0007218">
    <property type="term" value="P:neuropeptide signaling pathway"/>
    <property type="evidence" value="ECO:0007669"/>
    <property type="project" value="TreeGrafter"/>
</dbReference>
<keyword evidence="3" id="KW-1003">Cell membrane</keyword>
<feature type="compositionally biased region" description="Low complexity" evidence="10">
    <location>
        <begin position="524"/>
        <end position="539"/>
    </location>
</feature>
<feature type="domain" description="G-protein coupled receptors family 1 profile" evidence="12">
    <location>
        <begin position="58"/>
        <end position="346"/>
    </location>
</feature>
<evidence type="ECO:0000256" key="3">
    <source>
        <dbReference type="ARBA" id="ARBA00022475"/>
    </source>
</evidence>
<evidence type="ECO:0000256" key="4">
    <source>
        <dbReference type="ARBA" id="ARBA00022692"/>
    </source>
</evidence>
<gene>
    <name evidence="13" type="primary">ADRA1B_1</name>
    <name evidence="13" type="ORF">FJT64_019088</name>
</gene>
<comment type="caution">
    <text evidence="13">The sequence shown here is derived from an EMBL/GenBank/DDBJ whole genome shotgun (WGS) entry which is preliminary data.</text>
</comment>
<dbReference type="SMART" id="SM01381">
    <property type="entry name" value="7TM_GPCR_Srsx"/>
    <property type="match status" value="1"/>
</dbReference>
<evidence type="ECO:0000256" key="8">
    <source>
        <dbReference type="ARBA" id="ARBA00023170"/>
    </source>
</evidence>
<dbReference type="PROSITE" id="PS50262">
    <property type="entry name" value="G_PROTEIN_RECEP_F1_2"/>
    <property type="match status" value="1"/>
</dbReference>
<feature type="transmembrane region" description="Helical" evidence="11">
    <location>
        <begin position="78"/>
        <end position="103"/>
    </location>
</feature>
<dbReference type="PANTHER" id="PTHR24230">
    <property type="entry name" value="G-PROTEIN COUPLED RECEPTOR"/>
    <property type="match status" value="1"/>
</dbReference>
<feature type="transmembrane region" description="Helical" evidence="11">
    <location>
        <begin position="156"/>
        <end position="175"/>
    </location>
</feature>
<dbReference type="CDD" id="cd00637">
    <property type="entry name" value="7tm_classA_rhodopsin-like"/>
    <property type="match status" value="1"/>
</dbReference>
<feature type="compositionally biased region" description="Low complexity" evidence="10">
    <location>
        <begin position="497"/>
        <end position="508"/>
    </location>
</feature>
<feature type="transmembrane region" description="Helical" evidence="11">
    <location>
        <begin position="115"/>
        <end position="136"/>
    </location>
</feature>